<feature type="domain" description="GHMP kinase N-terminal" evidence="20">
    <location>
        <begin position="118"/>
        <end position="202"/>
    </location>
</feature>
<evidence type="ECO:0000256" key="8">
    <source>
        <dbReference type="ARBA" id="ARBA00022741"/>
    </source>
</evidence>
<keyword evidence="13 19" id="KW-0756">Sterol biosynthesis</keyword>
<dbReference type="InterPro" id="IPR036554">
    <property type="entry name" value="GHMP_kinase_C_sf"/>
</dbReference>
<dbReference type="EC" id="2.7.1.36" evidence="3 19"/>
<dbReference type="GO" id="GO:0005829">
    <property type="term" value="C:cytosol"/>
    <property type="evidence" value="ECO:0007669"/>
    <property type="project" value="TreeGrafter"/>
</dbReference>
<dbReference type="OrthoDB" id="1652964at2759"/>
<dbReference type="InterPro" id="IPR006204">
    <property type="entry name" value="GHMP_kinase_N_dom"/>
</dbReference>
<keyword evidence="7" id="KW-0479">Metal-binding</keyword>
<evidence type="ECO:0000256" key="19">
    <source>
        <dbReference type="RuleBase" id="RU363087"/>
    </source>
</evidence>
<dbReference type="InterPro" id="IPR014721">
    <property type="entry name" value="Ribsml_uS5_D2-typ_fold_subgr"/>
</dbReference>
<evidence type="ECO:0000256" key="1">
    <source>
        <dbReference type="ARBA" id="ARBA00004496"/>
    </source>
</evidence>
<evidence type="ECO:0000256" key="7">
    <source>
        <dbReference type="ARBA" id="ARBA00022723"/>
    </source>
</evidence>
<gene>
    <name evidence="22" type="ORF">LAQU0_S01e04720g</name>
</gene>
<sequence length="415" mass="43772">MSLPLLTSAPGKVIIFGEHSAVFNEPAVAASVSALRTYLLVSAAQNPEVIELDFPDIGFDKQWSGEALAAISAGVQPEAVTDSRELNAELSNALESLLQPLSGSLHYQAAYCFLYMYFSLCGTRTGVKFTVKSSLPIGAGLGSSASLAVCLALALGKLGGHLKHGSEALTKEDLGFVNKWSFIGEKCIHGTPSGIDNMVATYGSAVLFQRLPSGDTKSEQILSFPQIPMVLTNTRIPRSTKVLVAGVKDLITRQPEIMKPILESMGVVASNGAQILSQLTDANYASLCELIRVNHGLLVALGVSHPGLELIKSVGDSMSIGHTKLTGAGGGGCALTLLSPGVTPEEVEKFKHTLESEHNYKTYTTGLGGPGCGYIAPEVVQQSFSAIEPLFRKDSTAADLNKVLLPGSGSFEWVH</sequence>
<dbReference type="GO" id="GO:0004496">
    <property type="term" value="F:mevalonate kinase activity"/>
    <property type="evidence" value="ECO:0007669"/>
    <property type="project" value="UniProtKB-EC"/>
</dbReference>
<dbReference type="Pfam" id="PF08544">
    <property type="entry name" value="GHMP_kinases_C"/>
    <property type="match status" value="1"/>
</dbReference>
<keyword evidence="10 19" id="KW-0067">ATP-binding</keyword>
<organism evidence="22 23">
    <name type="scientific">Lachancea quebecensis</name>
    <dbReference type="NCBI Taxonomy" id="1654605"/>
    <lineage>
        <taxon>Eukaryota</taxon>
        <taxon>Fungi</taxon>
        <taxon>Dikarya</taxon>
        <taxon>Ascomycota</taxon>
        <taxon>Saccharomycotina</taxon>
        <taxon>Saccharomycetes</taxon>
        <taxon>Saccharomycetales</taxon>
        <taxon>Saccharomycetaceae</taxon>
        <taxon>Lachancea</taxon>
    </lineage>
</organism>
<dbReference type="EMBL" id="LN890560">
    <property type="protein sequence ID" value="CUS20353.1"/>
    <property type="molecule type" value="Genomic_DNA"/>
</dbReference>
<keyword evidence="15 19" id="KW-1207">Sterol metabolism</keyword>
<dbReference type="PROSITE" id="PS00627">
    <property type="entry name" value="GHMP_KINASES_ATP"/>
    <property type="match status" value="1"/>
</dbReference>
<evidence type="ECO:0000256" key="15">
    <source>
        <dbReference type="ARBA" id="ARBA00023166"/>
    </source>
</evidence>
<dbReference type="GO" id="GO:0006696">
    <property type="term" value="P:ergosterol biosynthetic process"/>
    <property type="evidence" value="ECO:0007669"/>
    <property type="project" value="TreeGrafter"/>
</dbReference>
<reference evidence="23" key="1">
    <citation type="submission" date="2015-10" db="EMBL/GenBank/DDBJ databases">
        <authorList>
            <person name="Devillers H."/>
        </authorList>
    </citation>
    <scope>NUCLEOTIDE SEQUENCE [LARGE SCALE GENOMIC DNA]</scope>
</reference>
<evidence type="ECO:0000256" key="12">
    <source>
        <dbReference type="ARBA" id="ARBA00022955"/>
    </source>
</evidence>
<comment type="catalytic activity">
    <reaction evidence="17">
        <text>(R)-mevalonate + ATP = (R)-5-phosphomevalonate + ADP + H(+)</text>
        <dbReference type="Rhea" id="RHEA:17065"/>
        <dbReference type="ChEBI" id="CHEBI:15378"/>
        <dbReference type="ChEBI" id="CHEBI:30616"/>
        <dbReference type="ChEBI" id="CHEBI:36464"/>
        <dbReference type="ChEBI" id="CHEBI:58146"/>
        <dbReference type="ChEBI" id="CHEBI:456216"/>
        <dbReference type="EC" id="2.7.1.36"/>
    </reaction>
    <physiologicalReaction direction="left-to-right" evidence="17">
        <dbReference type="Rhea" id="RHEA:17066"/>
    </physiologicalReaction>
</comment>
<comment type="function">
    <text evidence="19">Mevalonate kinase; part of the second module of ergosterol biosynthesis pathway that includes the middle steps of the pathway. The second module is carried out in the vacuole and involves the formation of farnesyl diphosphate, which is also an important intermediate in the biosynthesis of ubiquinone, dolichol, heme and prenylated proteins.</text>
</comment>
<dbReference type="InterPro" id="IPR006205">
    <property type="entry name" value="Mev_gal_kin"/>
</dbReference>
<dbReference type="Pfam" id="PF00288">
    <property type="entry name" value="GHMP_kinases_N"/>
    <property type="match status" value="1"/>
</dbReference>
<evidence type="ECO:0000256" key="5">
    <source>
        <dbReference type="ARBA" id="ARBA00022516"/>
    </source>
</evidence>
<evidence type="ECO:0000256" key="18">
    <source>
        <dbReference type="ARBA" id="ARBA00029438"/>
    </source>
</evidence>
<evidence type="ECO:0000256" key="9">
    <source>
        <dbReference type="ARBA" id="ARBA00022777"/>
    </source>
</evidence>
<evidence type="ECO:0000313" key="22">
    <source>
        <dbReference type="EMBL" id="CUS20353.1"/>
    </source>
</evidence>
<evidence type="ECO:0000256" key="2">
    <source>
        <dbReference type="ARBA" id="ARBA00006495"/>
    </source>
</evidence>
<keyword evidence="6 19" id="KW-0808">Transferase</keyword>
<comment type="pathway">
    <text evidence="18 19">Isoprenoid biosynthesis; isopentenyl diphosphate biosynthesis via mevalonate pathway; isopentenyl diphosphate from (R)-mevalonate: step 1/3.</text>
</comment>
<keyword evidence="4 19" id="KW-0963">Cytoplasm</keyword>
<evidence type="ECO:0000313" key="23">
    <source>
        <dbReference type="Proteomes" id="UP000236544"/>
    </source>
</evidence>
<dbReference type="FunFam" id="3.30.70.890:FF:000003">
    <property type="entry name" value="Mevalonate kinase"/>
    <property type="match status" value="1"/>
</dbReference>
<evidence type="ECO:0000259" key="20">
    <source>
        <dbReference type="Pfam" id="PF00288"/>
    </source>
</evidence>
<dbReference type="AlphaFoldDB" id="A0A0P1KLY7"/>
<name>A0A0P1KLY7_9SACH</name>
<evidence type="ECO:0000256" key="11">
    <source>
        <dbReference type="ARBA" id="ARBA00022842"/>
    </source>
</evidence>
<dbReference type="PRINTS" id="PR00959">
    <property type="entry name" value="MEVGALKINASE"/>
</dbReference>
<evidence type="ECO:0000256" key="16">
    <source>
        <dbReference type="ARBA" id="ARBA00023221"/>
    </source>
</evidence>
<evidence type="ECO:0000259" key="21">
    <source>
        <dbReference type="Pfam" id="PF08544"/>
    </source>
</evidence>
<dbReference type="SUPFAM" id="SSF54211">
    <property type="entry name" value="Ribosomal protein S5 domain 2-like"/>
    <property type="match status" value="1"/>
</dbReference>
<keyword evidence="14 19" id="KW-0443">Lipid metabolism</keyword>
<comment type="similarity">
    <text evidence="2 19">Belongs to the GHMP kinase family. Mevalonate kinase subfamily.</text>
</comment>
<keyword evidence="12 19" id="KW-0752">Steroid biosynthesis</keyword>
<dbReference type="SUPFAM" id="SSF55060">
    <property type="entry name" value="GHMP Kinase, C-terminal domain"/>
    <property type="match status" value="1"/>
</dbReference>
<dbReference type="InterPro" id="IPR006203">
    <property type="entry name" value="GHMP_knse_ATP-bd_CS"/>
</dbReference>
<evidence type="ECO:0000256" key="3">
    <source>
        <dbReference type="ARBA" id="ARBA00012103"/>
    </source>
</evidence>
<keyword evidence="5 19" id="KW-0444">Lipid biosynthesis</keyword>
<accession>A0A0P1KLY7</accession>
<dbReference type="GO" id="GO:0046872">
    <property type="term" value="F:metal ion binding"/>
    <property type="evidence" value="ECO:0007669"/>
    <property type="project" value="UniProtKB-KW"/>
</dbReference>
<keyword evidence="9 19" id="KW-0418">Kinase</keyword>
<evidence type="ECO:0000256" key="10">
    <source>
        <dbReference type="ARBA" id="ARBA00022840"/>
    </source>
</evidence>
<dbReference type="UniPathway" id="UPA00057">
    <property type="reaction ID" value="UER00098"/>
</dbReference>
<dbReference type="InterPro" id="IPR020568">
    <property type="entry name" value="Ribosomal_Su5_D2-typ_SF"/>
</dbReference>
<dbReference type="Gene3D" id="3.30.70.890">
    <property type="entry name" value="GHMP kinase, C-terminal domain"/>
    <property type="match status" value="1"/>
</dbReference>
<evidence type="ECO:0000256" key="6">
    <source>
        <dbReference type="ARBA" id="ARBA00022679"/>
    </source>
</evidence>
<dbReference type="GO" id="GO:0005524">
    <property type="term" value="F:ATP binding"/>
    <property type="evidence" value="ECO:0007669"/>
    <property type="project" value="UniProtKB-KW"/>
</dbReference>
<keyword evidence="11" id="KW-0460">Magnesium</keyword>
<dbReference type="NCBIfam" id="TIGR00549">
    <property type="entry name" value="mevalon_kin"/>
    <property type="match status" value="1"/>
</dbReference>
<feature type="domain" description="GHMP kinase C-terminal" evidence="21">
    <location>
        <begin position="282"/>
        <end position="347"/>
    </location>
</feature>
<evidence type="ECO:0000256" key="17">
    <source>
        <dbReference type="ARBA" id="ARBA00029310"/>
    </source>
</evidence>
<dbReference type="InterPro" id="IPR013750">
    <property type="entry name" value="GHMP_kinase_C_dom"/>
</dbReference>
<dbReference type="Gene3D" id="3.30.230.10">
    <property type="match status" value="1"/>
</dbReference>
<protein>
    <recommendedName>
        <fullName evidence="3 19">Mevalonate kinase</fullName>
        <shortName evidence="19">MK</shortName>
        <ecNumber evidence="3 19">2.7.1.36</ecNumber>
    </recommendedName>
</protein>
<dbReference type="GO" id="GO:0019287">
    <property type="term" value="P:isopentenyl diphosphate biosynthetic process, mevalonate pathway"/>
    <property type="evidence" value="ECO:0007669"/>
    <property type="project" value="UniProtKB-UniPathway"/>
</dbReference>
<evidence type="ECO:0000256" key="14">
    <source>
        <dbReference type="ARBA" id="ARBA00023098"/>
    </source>
</evidence>
<comment type="subcellular location">
    <subcellularLocation>
        <location evidence="1 19">Cytoplasm</location>
    </subcellularLocation>
</comment>
<dbReference type="PANTHER" id="PTHR43290:SF2">
    <property type="entry name" value="MEVALONATE KINASE"/>
    <property type="match status" value="1"/>
</dbReference>
<proteinExistence type="inferred from homology"/>
<evidence type="ECO:0000256" key="13">
    <source>
        <dbReference type="ARBA" id="ARBA00023011"/>
    </source>
</evidence>
<keyword evidence="23" id="KW-1185">Reference proteome</keyword>
<keyword evidence="8 19" id="KW-0547">Nucleotide-binding</keyword>
<evidence type="ECO:0000256" key="4">
    <source>
        <dbReference type="ARBA" id="ARBA00022490"/>
    </source>
</evidence>
<dbReference type="Proteomes" id="UP000236544">
    <property type="component" value="Unassembled WGS sequence"/>
</dbReference>
<dbReference type="PANTHER" id="PTHR43290">
    <property type="entry name" value="MEVALONATE KINASE"/>
    <property type="match status" value="1"/>
</dbReference>
<keyword evidence="16 19" id="KW-0753">Steroid metabolism</keyword>